<dbReference type="SMART" id="SM01058">
    <property type="entry name" value="CarD_TRCF"/>
    <property type="match status" value="1"/>
</dbReference>
<evidence type="ECO:0000313" key="2">
    <source>
        <dbReference type="EMBL" id="AXC13195.1"/>
    </source>
</evidence>
<dbReference type="PANTHER" id="PTHR38447">
    <property type="entry name" value="TRANSCRIPTION FACTOR YDEB-RELATED"/>
    <property type="match status" value="1"/>
</dbReference>
<dbReference type="InterPro" id="IPR048792">
    <property type="entry name" value="CarD_C"/>
</dbReference>
<evidence type="ECO:0000259" key="1">
    <source>
        <dbReference type="SMART" id="SM01058"/>
    </source>
</evidence>
<dbReference type="Gene3D" id="2.40.10.170">
    <property type="match status" value="1"/>
</dbReference>
<name>A0A2Z5G3J1_9BACT</name>
<evidence type="ECO:0000313" key="3">
    <source>
        <dbReference type="Proteomes" id="UP000253606"/>
    </source>
</evidence>
<dbReference type="InterPro" id="IPR042215">
    <property type="entry name" value="CarD-like_C"/>
</dbReference>
<accession>A0A2Z5G3J1</accession>
<gene>
    <name evidence="2" type="ORF">ACPOL_3916</name>
</gene>
<organism evidence="2 3">
    <name type="scientific">Acidisarcina polymorpha</name>
    <dbReference type="NCBI Taxonomy" id="2211140"/>
    <lineage>
        <taxon>Bacteria</taxon>
        <taxon>Pseudomonadati</taxon>
        <taxon>Acidobacteriota</taxon>
        <taxon>Terriglobia</taxon>
        <taxon>Terriglobales</taxon>
        <taxon>Acidobacteriaceae</taxon>
        <taxon>Acidisarcina</taxon>
    </lineage>
</organism>
<reference evidence="2 3" key="1">
    <citation type="journal article" date="2018" name="Front. Microbiol.">
        <title>Hydrolytic Capabilities as a Key to Environmental Success: Chitinolytic and Cellulolytic Acidobacteria From Acidic Sub-arctic Soils and Boreal Peatlands.</title>
        <authorList>
            <person name="Belova S.E."/>
            <person name="Ravin N.V."/>
            <person name="Pankratov T.A."/>
            <person name="Rakitin A.L."/>
            <person name="Ivanova A.A."/>
            <person name="Beletsky A.V."/>
            <person name="Mardanov A.V."/>
            <person name="Sinninghe Damste J.S."/>
            <person name="Dedysh S.N."/>
        </authorList>
    </citation>
    <scope>NUCLEOTIDE SEQUENCE [LARGE SCALE GENOMIC DNA]</scope>
    <source>
        <strain evidence="2 3">SBC82</strain>
    </source>
</reference>
<dbReference type="Gene3D" id="1.20.58.1290">
    <property type="entry name" value="CarD-like, C-terminal domain"/>
    <property type="match status" value="1"/>
</dbReference>
<dbReference type="EMBL" id="CP030840">
    <property type="protein sequence ID" value="AXC13195.1"/>
    <property type="molecule type" value="Genomic_DNA"/>
</dbReference>
<dbReference type="InterPro" id="IPR052531">
    <property type="entry name" value="CarD-like_regulator"/>
</dbReference>
<dbReference type="GO" id="GO:0009303">
    <property type="term" value="P:rRNA transcription"/>
    <property type="evidence" value="ECO:0007669"/>
    <property type="project" value="TreeGrafter"/>
</dbReference>
<sequence length="154" mass="17407">MDQIATRTDGFQVQRFYMLTIKSSSLKVMVPCTNANSVGLRSVVHQEEVDRIFSFLGDDNCTSNADWKERYREHCEKMKAGSLMEVAEVMKSLLVLNQRKTPGYREQKMLERARYLLVNEIAQATGANETVVDEKLLLALSEAGLKFPDIVGEA</sequence>
<dbReference type="Pfam" id="PF21095">
    <property type="entry name" value="CarD_C"/>
    <property type="match status" value="1"/>
</dbReference>
<dbReference type="KEGG" id="abas:ACPOL_3916"/>
<dbReference type="PANTHER" id="PTHR38447:SF1">
    <property type="entry name" value="RNA POLYMERASE-BINDING TRANSCRIPTION FACTOR CARD"/>
    <property type="match status" value="1"/>
</dbReference>
<dbReference type="Proteomes" id="UP000253606">
    <property type="component" value="Chromosome"/>
</dbReference>
<protein>
    <submittedName>
        <fullName evidence="2">CarD-like transcriptional regulator</fullName>
    </submittedName>
</protein>
<proteinExistence type="predicted"/>
<keyword evidence="3" id="KW-1185">Reference proteome</keyword>
<dbReference type="InterPro" id="IPR003711">
    <property type="entry name" value="CarD-like/TRCF_RID"/>
</dbReference>
<dbReference type="AlphaFoldDB" id="A0A2Z5G3J1"/>
<feature type="domain" description="CarD-like/TRCF RNAP-interacting" evidence="1">
    <location>
        <begin position="2"/>
        <end position="94"/>
    </location>
</feature>